<dbReference type="InterPro" id="IPR027619">
    <property type="entry name" value="C-S_lyase_PatB-like"/>
</dbReference>
<sequence>MPYDFESPVNRRNTNSVKWDVKPNELPLSIADMDFRTAPEIVSAIQTRAETGIFGYEEVPQAYFEAVANWYRDQHDWQPKTDWMLFATGVVPTISSAVRRLSQIGDNVLIQSPVYNIFYNSILNNGRHVLSSDLVYTDGTYTVDWADLETKMADPLTSLMIFCNPHNPTGHIWETTELERIGALATKYHVVVIADEIHGDVTDTGYQYVPFASVNDVNAQNSVTCVSPSKTFNVAAMHVATVIVPNPELRAIVNRGLNTDELAEPNPFAVPASVAAYTLGAQWVTELRQVITAHKQQLTAFMAANLPQVHVITGHATYLMWLDVSAVTTDAAALTAFLREKTGLIVADGNAYGPNGKLFIRISVACPTAELTDGLNRLKQGIDAYHD</sequence>
<name>A0A1B2J0Z5_9LACO</name>
<dbReference type="EC" id="4.4.1.13" evidence="2"/>
<reference evidence="7 8" key="1">
    <citation type="submission" date="2016-03" db="EMBL/GenBank/DDBJ databases">
        <title>Pediococcus and Lactobacillus from brewery environment - whole genome sequencing and assembly.</title>
        <authorList>
            <person name="Behr J."/>
            <person name="Geissler A.J."/>
            <person name="Vogel R.F."/>
        </authorList>
    </citation>
    <scope>NUCLEOTIDE SEQUENCE [LARGE SCALE GENOMIC DNA]</scope>
    <source>
        <strain evidence="7 8">TMW 1.1995</strain>
    </source>
</reference>
<dbReference type="Pfam" id="PF00155">
    <property type="entry name" value="Aminotran_1_2"/>
    <property type="match status" value="1"/>
</dbReference>
<comment type="cofactor">
    <cofactor evidence="1">
        <name>pyridoxal 5'-phosphate</name>
        <dbReference type="ChEBI" id="CHEBI:597326"/>
    </cofactor>
</comment>
<dbReference type="STRING" id="240427.AYR62_06310"/>
<dbReference type="InterPro" id="IPR015422">
    <property type="entry name" value="PyrdxlP-dep_Trfase_small"/>
</dbReference>
<feature type="domain" description="Aminotransferase class I/classII large" evidence="6">
    <location>
        <begin position="26"/>
        <end position="377"/>
    </location>
</feature>
<dbReference type="AlphaFoldDB" id="A0A1B2J0Z5"/>
<evidence type="ECO:0000256" key="2">
    <source>
        <dbReference type="ARBA" id="ARBA00012224"/>
    </source>
</evidence>
<dbReference type="CDD" id="cd00609">
    <property type="entry name" value="AAT_like"/>
    <property type="match status" value="1"/>
</dbReference>
<evidence type="ECO:0000256" key="4">
    <source>
        <dbReference type="ARBA" id="ARBA00023239"/>
    </source>
</evidence>
<evidence type="ECO:0000256" key="3">
    <source>
        <dbReference type="ARBA" id="ARBA00022898"/>
    </source>
</evidence>
<dbReference type="GO" id="GO:0047804">
    <property type="term" value="F:cysteine-S-conjugate beta-lyase activity"/>
    <property type="evidence" value="ECO:0007669"/>
    <property type="project" value="UniProtKB-EC"/>
</dbReference>
<organism evidence="7 8">
    <name type="scientific">Secundilactobacillus paracollinoides</name>
    <dbReference type="NCBI Taxonomy" id="240427"/>
    <lineage>
        <taxon>Bacteria</taxon>
        <taxon>Bacillati</taxon>
        <taxon>Bacillota</taxon>
        <taxon>Bacilli</taxon>
        <taxon>Lactobacillales</taxon>
        <taxon>Lactobacillaceae</taxon>
        <taxon>Secundilactobacillus</taxon>
    </lineage>
</organism>
<dbReference type="PANTHER" id="PTHR43525:SF1">
    <property type="entry name" value="PROTEIN MALY"/>
    <property type="match status" value="1"/>
</dbReference>
<dbReference type="EMBL" id="CP014924">
    <property type="protein sequence ID" value="ANZ68004.1"/>
    <property type="molecule type" value="Genomic_DNA"/>
</dbReference>
<gene>
    <name evidence="7" type="ORF">AYR63_13215</name>
</gene>
<evidence type="ECO:0000256" key="5">
    <source>
        <dbReference type="ARBA" id="ARBA00037974"/>
    </source>
</evidence>
<dbReference type="Gene3D" id="3.40.640.10">
    <property type="entry name" value="Type I PLP-dependent aspartate aminotransferase-like (Major domain)"/>
    <property type="match status" value="1"/>
</dbReference>
<dbReference type="Proteomes" id="UP000093267">
    <property type="component" value="Chromosome"/>
</dbReference>
<keyword evidence="3" id="KW-0663">Pyridoxal phosphate</keyword>
<evidence type="ECO:0000256" key="1">
    <source>
        <dbReference type="ARBA" id="ARBA00001933"/>
    </source>
</evidence>
<protein>
    <recommendedName>
        <fullName evidence="2">cysteine-S-conjugate beta-lyase</fullName>
        <ecNumber evidence="2">4.4.1.13</ecNumber>
    </recommendedName>
</protein>
<keyword evidence="8" id="KW-1185">Reference proteome</keyword>
<dbReference type="InterPro" id="IPR015424">
    <property type="entry name" value="PyrdxlP-dep_Trfase"/>
</dbReference>
<dbReference type="NCBIfam" id="TIGR04350">
    <property type="entry name" value="C_S_lyase_PatB"/>
    <property type="match status" value="1"/>
</dbReference>
<evidence type="ECO:0000313" key="7">
    <source>
        <dbReference type="EMBL" id="ANZ68004.1"/>
    </source>
</evidence>
<evidence type="ECO:0000313" key="8">
    <source>
        <dbReference type="Proteomes" id="UP000093267"/>
    </source>
</evidence>
<proteinExistence type="inferred from homology"/>
<dbReference type="OrthoDB" id="9802872at2"/>
<accession>A0A1B2J0Z5</accession>
<dbReference type="SUPFAM" id="SSF53383">
    <property type="entry name" value="PLP-dependent transferases"/>
    <property type="match status" value="1"/>
</dbReference>
<dbReference type="InterPro" id="IPR051798">
    <property type="entry name" value="Class-II_PLP-Dep_Aminotrans"/>
</dbReference>
<dbReference type="RefSeq" id="WP_056987684.1">
    <property type="nucleotide sequence ID" value="NZ_CP014912.1"/>
</dbReference>
<dbReference type="PANTHER" id="PTHR43525">
    <property type="entry name" value="PROTEIN MALY"/>
    <property type="match status" value="1"/>
</dbReference>
<comment type="similarity">
    <text evidence="5">Belongs to the class-II pyridoxal-phosphate-dependent aminotransferase family. MalY/PatB cystathionine beta-lyase subfamily.</text>
</comment>
<dbReference type="GO" id="GO:0030170">
    <property type="term" value="F:pyridoxal phosphate binding"/>
    <property type="evidence" value="ECO:0007669"/>
    <property type="project" value="InterPro"/>
</dbReference>
<dbReference type="InterPro" id="IPR004839">
    <property type="entry name" value="Aminotransferase_I/II_large"/>
</dbReference>
<keyword evidence="4" id="KW-0456">Lyase</keyword>
<dbReference type="Gene3D" id="3.90.1150.10">
    <property type="entry name" value="Aspartate Aminotransferase, domain 1"/>
    <property type="match status" value="1"/>
</dbReference>
<dbReference type="InterPro" id="IPR015421">
    <property type="entry name" value="PyrdxlP-dep_Trfase_major"/>
</dbReference>
<evidence type="ECO:0000259" key="6">
    <source>
        <dbReference type="Pfam" id="PF00155"/>
    </source>
</evidence>